<organism evidence="2 3">
    <name type="scientific">Dryococelus australis</name>
    <dbReference type="NCBI Taxonomy" id="614101"/>
    <lineage>
        <taxon>Eukaryota</taxon>
        <taxon>Metazoa</taxon>
        <taxon>Ecdysozoa</taxon>
        <taxon>Arthropoda</taxon>
        <taxon>Hexapoda</taxon>
        <taxon>Insecta</taxon>
        <taxon>Pterygota</taxon>
        <taxon>Neoptera</taxon>
        <taxon>Polyneoptera</taxon>
        <taxon>Phasmatodea</taxon>
        <taxon>Verophasmatodea</taxon>
        <taxon>Anareolatae</taxon>
        <taxon>Phasmatidae</taxon>
        <taxon>Eurycanthinae</taxon>
        <taxon>Dryococelus</taxon>
    </lineage>
</organism>
<evidence type="ECO:0000256" key="1">
    <source>
        <dbReference type="SAM" id="MobiDB-lite"/>
    </source>
</evidence>
<proteinExistence type="predicted"/>
<protein>
    <submittedName>
        <fullName evidence="2">Uncharacterized protein</fullName>
    </submittedName>
</protein>
<evidence type="ECO:0000313" key="3">
    <source>
        <dbReference type="Proteomes" id="UP001159363"/>
    </source>
</evidence>
<gene>
    <name evidence="2" type="ORF">PR048_015670</name>
</gene>
<feature type="compositionally biased region" description="Basic and acidic residues" evidence="1">
    <location>
        <begin position="12"/>
        <end position="36"/>
    </location>
</feature>
<reference evidence="2 3" key="1">
    <citation type="submission" date="2023-02" db="EMBL/GenBank/DDBJ databases">
        <title>LHISI_Scaffold_Assembly.</title>
        <authorList>
            <person name="Stuart O.P."/>
            <person name="Cleave R."/>
            <person name="Magrath M.J.L."/>
            <person name="Mikheyev A.S."/>
        </authorList>
    </citation>
    <scope>NUCLEOTIDE SEQUENCE [LARGE SCALE GENOMIC DNA]</scope>
    <source>
        <strain evidence="2">Daus_M_001</strain>
        <tissue evidence="2">Leg muscle</tissue>
    </source>
</reference>
<name>A0ABQ9HHK3_9NEOP</name>
<comment type="caution">
    <text evidence="2">The sequence shown here is derived from an EMBL/GenBank/DDBJ whole genome shotgun (WGS) entry which is preliminary data.</text>
</comment>
<dbReference type="EMBL" id="JARBHB010000005">
    <property type="protein sequence ID" value="KAJ8883815.1"/>
    <property type="molecule type" value="Genomic_DNA"/>
</dbReference>
<keyword evidence="3" id="KW-1185">Reference proteome</keyword>
<dbReference type="Proteomes" id="UP001159363">
    <property type="component" value="Chromosome 4"/>
</dbReference>
<sequence length="79" mass="9575">MLATRIHYPPSHLDHFSDNRGYSSEHQRERLQHDIKTTSDTYQRRWDTHLNLKAGNFENFQWDCPRRSLSRKSNKLNSF</sequence>
<accession>A0ABQ9HHK3</accession>
<feature type="region of interest" description="Disordered" evidence="1">
    <location>
        <begin position="1"/>
        <end position="36"/>
    </location>
</feature>
<evidence type="ECO:0000313" key="2">
    <source>
        <dbReference type="EMBL" id="KAJ8883815.1"/>
    </source>
</evidence>